<sequence length="274" mass="30262">MEKVRNPVVAGTFYPSNPEKLKNLLKSFFGDSFKVNTEKLIPPMGAIVPHAGYIYSGETAAKAYKKVFEKGIAKRVFLLGPNHTGLGSKISVFTSGSWKTPLGTINVDGKTAGKILKELDIYNDESAHSREHSLEVQLPFLQYAIGNDFEIVPICMMDQSLETSKNLGEILADIIEEGDLIIASSDMNHYESHEKTLLKDEKVIETLKNMNLQEMYDTIRRYNISMCGYGPVAALLSIGFTDIEIIDHTTSGLISGDYEAVVGYLSAIVSNLQK</sequence>
<dbReference type="Gene3D" id="3.40.830.10">
    <property type="entry name" value="LigB-like"/>
    <property type="match status" value="1"/>
</dbReference>
<keyword evidence="4" id="KW-1185">Reference proteome</keyword>
<protein>
    <recommendedName>
        <fullName evidence="2">MEMO1 family protein Pmob_1088</fullName>
    </recommendedName>
</protein>
<dbReference type="eggNOG" id="COG1355">
    <property type="taxonomic scope" value="Bacteria"/>
</dbReference>
<proteinExistence type="inferred from homology"/>
<dbReference type="PANTHER" id="PTHR11060">
    <property type="entry name" value="PROTEIN MEMO1"/>
    <property type="match status" value="1"/>
</dbReference>
<comment type="similarity">
    <text evidence="1 2">Belongs to the MEMO1 family.</text>
</comment>
<dbReference type="HAMAP" id="MF_00055">
    <property type="entry name" value="MEMO1"/>
    <property type="match status" value="1"/>
</dbReference>
<dbReference type="RefSeq" id="WP_012208908.1">
    <property type="nucleotide sequence ID" value="NC_010003.1"/>
</dbReference>
<gene>
    <name evidence="3" type="ordered locus">Pmob_1088</name>
</gene>
<dbReference type="InterPro" id="IPR002737">
    <property type="entry name" value="MEMO1_fam"/>
</dbReference>
<dbReference type="SUPFAM" id="SSF53213">
    <property type="entry name" value="LigB-like"/>
    <property type="match status" value="1"/>
</dbReference>
<evidence type="ECO:0000313" key="4">
    <source>
        <dbReference type="Proteomes" id="UP000000789"/>
    </source>
</evidence>
<dbReference type="KEGG" id="pmo:Pmob_1088"/>
<dbReference type="HOGENOM" id="CLU_038085_2_0_0"/>
<reference evidence="3" key="1">
    <citation type="submission" date="2007-11" db="EMBL/GenBank/DDBJ databases">
        <title>Complete sequence of Petroga mobilis SJ95.</title>
        <authorList>
            <consortium name="US DOE Joint Genome Institute"/>
            <person name="Copeland A."/>
            <person name="Lucas S."/>
            <person name="Lapidus A."/>
            <person name="Barry K."/>
            <person name="Glavina del Rio T."/>
            <person name="Dalin E."/>
            <person name="Tice H."/>
            <person name="Pitluck S."/>
            <person name="Meincke L."/>
            <person name="Brettin T."/>
            <person name="Bruce D."/>
            <person name="Detter J.C."/>
            <person name="Han C."/>
            <person name="Kuske C.R."/>
            <person name="Schmutz J."/>
            <person name="Larimer F."/>
            <person name="Land M."/>
            <person name="Hauser L."/>
            <person name="Kyrpides N."/>
            <person name="Mikhailova N."/>
            <person name="Noll K."/>
            <person name="Richardson P."/>
        </authorList>
    </citation>
    <scope>NUCLEOTIDE SEQUENCE [LARGE SCALE GENOMIC DNA]</scope>
    <source>
        <strain evidence="3">SJ95</strain>
    </source>
</reference>
<organism evidence="3 4">
    <name type="scientific">Petrotoga mobilis (strain DSM 10674 / SJ95)</name>
    <dbReference type="NCBI Taxonomy" id="403833"/>
    <lineage>
        <taxon>Bacteria</taxon>
        <taxon>Thermotogati</taxon>
        <taxon>Thermotogota</taxon>
        <taxon>Thermotogae</taxon>
        <taxon>Petrotogales</taxon>
        <taxon>Petrotogaceae</taxon>
        <taxon>Petrotoga</taxon>
    </lineage>
</organism>
<dbReference type="AlphaFoldDB" id="A9BG51"/>
<dbReference type="STRING" id="403833.Pmob_1088"/>
<evidence type="ECO:0000256" key="2">
    <source>
        <dbReference type="HAMAP-Rule" id="MF_00055"/>
    </source>
</evidence>
<evidence type="ECO:0000313" key="3">
    <source>
        <dbReference type="EMBL" id="ABX31807.1"/>
    </source>
</evidence>
<dbReference type="Proteomes" id="UP000000789">
    <property type="component" value="Chromosome"/>
</dbReference>
<dbReference type="OrthoDB" id="9785549at2"/>
<dbReference type="NCBIfam" id="TIGR04336">
    <property type="entry name" value="AmmeMemoSam_B"/>
    <property type="match status" value="1"/>
</dbReference>
<evidence type="ECO:0000256" key="1">
    <source>
        <dbReference type="ARBA" id="ARBA00006315"/>
    </source>
</evidence>
<dbReference type="CDD" id="cd07361">
    <property type="entry name" value="MEMO_like"/>
    <property type="match status" value="1"/>
</dbReference>
<dbReference type="EMBL" id="CP000879">
    <property type="protein sequence ID" value="ABX31807.1"/>
    <property type="molecule type" value="Genomic_DNA"/>
</dbReference>
<name>A9BG51_PETMO</name>
<accession>A9BG51</accession>
<dbReference type="Pfam" id="PF01875">
    <property type="entry name" value="Memo"/>
    <property type="match status" value="1"/>
</dbReference>
<dbReference type="PANTHER" id="PTHR11060:SF0">
    <property type="entry name" value="PROTEIN MEMO1"/>
    <property type="match status" value="1"/>
</dbReference>